<dbReference type="SMART" id="SM00667">
    <property type="entry name" value="LisH"/>
    <property type="match status" value="1"/>
</dbReference>
<dbReference type="GO" id="GO:0005730">
    <property type="term" value="C:nucleolus"/>
    <property type="evidence" value="ECO:0007669"/>
    <property type="project" value="InterPro"/>
</dbReference>
<sequence length="506" mass="55618">MPRVTTIWDNCKAPQAATEASVVYPHHPMPETKTLATAVAINPKLLAFTPRQVSLAKKETKQRAPTAASPMETKTLLLLSIARYLQSNGFSKTLKKFRAEAQLEEVSFKGSTLDLEEICLNYLKTAGHAATKNGLEKGGAHMIGEGESGSLPEALDKKKKKRSGESNVDAANHHSQEMKNGAVDENLKGKEKKKGKKDSDFSSKDSKIASLKELEESATDVTCGLQSDEITVKGKDKRSKKKELVSESVVPQDLSSFEGNDIVSSKDVKKSKKKKEKSKHKSDDEEQTKAENANGVSSKDGDTKTSDEGIKVKKGSKKRKRLESEENECKPVDQDALDESKRRKSGDVKDDKVDRQLAKSNASGNSKGANDMGSNGQNGQCNLTEKTPTKHFDDPDNVKGNDGEESAKSENMKKQRNGSAEPTTAKAFQRIKVDEVLYADDRLKDNSYWAKDGAETGYGAKAQEVLGQVRGRDFRHEKTKKKRGSYRGGQIDLQSHSVKFNYSDDE</sequence>
<dbReference type="Pfam" id="PF24951">
    <property type="entry name" value="LisH_PAC1"/>
    <property type="match status" value="1"/>
</dbReference>
<dbReference type="OMA" id="PDWLFPA"/>
<feature type="compositionally biased region" description="Basic and acidic residues" evidence="1">
    <location>
        <begin position="197"/>
        <end position="215"/>
    </location>
</feature>
<dbReference type="InterPro" id="IPR056795">
    <property type="entry name" value="PAC1-like_LisH-like_dom"/>
</dbReference>
<feature type="compositionally biased region" description="Polar residues" evidence="1">
    <location>
        <begin position="358"/>
        <end position="386"/>
    </location>
</feature>
<gene>
    <name evidence="4" type="ORF">EUGRSUZ_C02214</name>
</gene>
<dbReference type="EMBL" id="KK198755">
    <property type="protein sequence ID" value="KCW80850.1"/>
    <property type="molecule type" value="Genomic_DNA"/>
</dbReference>
<dbReference type="FunCoup" id="A0A059CSD3">
    <property type="interactions" value="493"/>
</dbReference>
<feature type="domain" description="PAC1-like LisH-like dimerisation" evidence="3">
    <location>
        <begin position="80"/>
        <end position="105"/>
    </location>
</feature>
<feature type="compositionally biased region" description="Basic residues" evidence="1">
    <location>
        <begin position="269"/>
        <end position="280"/>
    </location>
</feature>
<name>A0A059CSD3_EUCGR</name>
<evidence type="ECO:0000259" key="3">
    <source>
        <dbReference type="Pfam" id="PF24951"/>
    </source>
</evidence>
<dbReference type="PANTHER" id="PTHR23216:SF1">
    <property type="entry name" value="NUCLEOLAR AND COILED-BODY PHOSPHOPROTEIN 1"/>
    <property type="match status" value="1"/>
</dbReference>
<proteinExistence type="predicted"/>
<evidence type="ECO:0000313" key="4">
    <source>
        <dbReference type="EMBL" id="KCW80850.1"/>
    </source>
</evidence>
<protein>
    <submittedName>
        <fullName evidence="4">Uncharacterized protein</fullName>
    </submittedName>
</protein>
<evidence type="ECO:0000256" key="1">
    <source>
        <dbReference type="SAM" id="MobiDB-lite"/>
    </source>
</evidence>
<feature type="compositionally biased region" description="Basic residues" evidence="1">
    <location>
        <begin position="312"/>
        <end position="321"/>
    </location>
</feature>
<reference evidence="4" key="1">
    <citation type="submission" date="2013-07" db="EMBL/GenBank/DDBJ databases">
        <title>The genome of Eucalyptus grandis.</title>
        <authorList>
            <person name="Schmutz J."/>
            <person name="Hayes R."/>
            <person name="Myburg A."/>
            <person name="Tuskan G."/>
            <person name="Grattapaglia D."/>
            <person name="Rokhsar D.S."/>
        </authorList>
    </citation>
    <scope>NUCLEOTIDE SEQUENCE</scope>
    <source>
        <tissue evidence="4">Leaf extractions</tissue>
    </source>
</reference>
<dbReference type="InParanoid" id="A0A059CSD3"/>
<organism evidence="4">
    <name type="scientific">Eucalyptus grandis</name>
    <name type="common">Flooded gum</name>
    <dbReference type="NCBI Taxonomy" id="71139"/>
    <lineage>
        <taxon>Eukaryota</taxon>
        <taxon>Viridiplantae</taxon>
        <taxon>Streptophyta</taxon>
        <taxon>Embryophyta</taxon>
        <taxon>Tracheophyta</taxon>
        <taxon>Spermatophyta</taxon>
        <taxon>Magnoliopsida</taxon>
        <taxon>eudicotyledons</taxon>
        <taxon>Gunneridae</taxon>
        <taxon>Pentapetalae</taxon>
        <taxon>rosids</taxon>
        <taxon>malvids</taxon>
        <taxon>Myrtales</taxon>
        <taxon>Myrtaceae</taxon>
        <taxon>Myrtoideae</taxon>
        <taxon>Eucalypteae</taxon>
        <taxon>Eucalyptus</taxon>
    </lineage>
</organism>
<dbReference type="STRING" id="71139.A0A059CSD3"/>
<dbReference type="PANTHER" id="PTHR23216">
    <property type="entry name" value="NUCLEOLAR AND COILED-BODY PHOSPHOPROTEIN 1"/>
    <property type="match status" value="1"/>
</dbReference>
<accession>A0A059CSD3</accession>
<feature type="compositionally biased region" description="Basic and acidic residues" evidence="1">
    <location>
        <begin position="387"/>
        <end position="413"/>
    </location>
</feature>
<dbReference type="eggNOG" id="KOG2992">
    <property type="taxonomic scope" value="Eukaryota"/>
</dbReference>
<dbReference type="InterPro" id="IPR007718">
    <property type="entry name" value="Srp40_C"/>
</dbReference>
<dbReference type="PROSITE" id="PS50896">
    <property type="entry name" value="LISH"/>
    <property type="match status" value="1"/>
</dbReference>
<feature type="region of interest" description="Disordered" evidence="1">
    <location>
        <begin position="140"/>
        <end position="426"/>
    </location>
</feature>
<evidence type="ECO:0000259" key="2">
    <source>
        <dbReference type="Pfam" id="PF05022"/>
    </source>
</evidence>
<feature type="compositionally biased region" description="Basic and acidic residues" evidence="1">
    <location>
        <begin position="299"/>
        <end position="311"/>
    </location>
</feature>
<dbReference type="AlphaFoldDB" id="A0A059CSD3"/>
<dbReference type="Pfam" id="PF05022">
    <property type="entry name" value="SRP40_C"/>
    <property type="match status" value="1"/>
</dbReference>
<feature type="domain" description="Srp40 C-terminal" evidence="2">
    <location>
        <begin position="428"/>
        <end position="500"/>
    </location>
</feature>
<dbReference type="InterPro" id="IPR039191">
    <property type="entry name" value="Nopp140-like"/>
</dbReference>
<dbReference type="InterPro" id="IPR006594">
    <property type="entry name" value="LisH"/>
</dbReference>
<feature type="compositionally biased region" description="Basic and acidic residues" evidence="1">
    <location>
        <begin position="322"/>
        <end position="357"/>
    </location>
</feature>
<dbReference type="Gramene" id="KCW80850">
    <property type="protein sequence ID" value="KCW80850"/>
    <property type="gene ID" value="EUGRSUZ_C02214"/>
</dbReference>